<protein>
    <recommendedName>
        <fullName evidence="5">Phospholipase/carboxylesterase/thioesterase domain-containing protein</fullName>
    </recommendedName>
</protein>
<dbReference type="Proteomes" id="UP000198736">
    <property type="component" value="Unassembled WGS sequence"/>
</dbReference>
<dbReference type="PANTHER" id="PTHR43037">
    <property type="entry name" value="UNNAMED PRODUCT-RELATED"/>
    <property type="match status" value="1"/>
</dbReference>
<keyword evidence="4" id="KW-1185">Reference proteome</keyword>
<organism evidence="3 4">
    <name type="scientific">Candidatus Nitrospira nitrificans</name>
    <dbReference type="NCBI Taxonomy" id="1742973"/>
    <lineage>
        <taxon>Bacteria</taxon>
        <taxon>Pseudomonadati</taxon>
        <taxon>Nitrospirota</taxon>
        <taxon>Nitrospiria</taxon>
        <taxon>Nitrospirales</taxon>
        <taxon>Nitrospiraceae</taxon>
        <taxon>Nitrospira</taxon>
    </lineage>
</organism>
<dbReference type="InterPro" id="IPR029058">
    <property type="entry name" value="AB_hydrolase_fold"/>
</dbReference>
<dbReference type="PANTHER" id="PTHR43037:SF5">
    <property type="entry name" value="FERULOYL ESTERASE"/>
    <property type="match status" value="1"/>
</dbReference>
<dbReference type="RefSeq" id="WP_090894902.1">
    <property type="nucleotide sequence ID" value="NZ_CZPZ01000004.1"/>
</dbReference>
<keyword evidence="1" id="KW-0732">Signal</keyword>
<dbReference type="OrthoDB" id="9764953at2"/>
<dbReference type="AlphaFoldDB" id="A0A0S4L6L1"/>
<dbReference type="EMBL" id="CZPZ01000004">
    <property type="protein sequence ID" value="CUS33173.1"/>
    <property type="molecule type" value="Genomic_DNA"/>
</dbReference>
<evidence type="ECO:0000313" key="4">
    <source>
        <dbReference type="Proteomes" id="UP000198736"/>
    </source>
</evidence>
<name>A0A0S4L6L1_9BACT</name>
<dbReference type="SUPFAM" id="SSF53474">
    <property type="entry name" value="alpha/beta-Hydrolases"/>
    <property type="match status" value="1"/>
</dbReference>
<evidence type="ECO:0000256" key="2">
    <source>
        <dbReference type="ARBA" id="ARBA00022801"/>
    </source>
</evidence>
<dbReference type="InterPro" id="IPR050955">
    <property type="entry name" value="Plant_Biomass_Hydrol_Est"/>
</dbReference>
<accession>A0A0S4L6L1</accession>
<evidence type="ECO:0000313" key="3">
    <source>
        <dbReference type="EMBL" id="CUS33173.1"/>
    </source>
</evidence>
<sequence>MILRLWSVILSVLVAGSGALGFAESSVQPTEGLASLVYRFLDTGEANEAEHLLQTILSDDKASVEVVSEIIGREGAYQRQPVEILPREQIIVRGRSYPLSLFIPASYQTSKSHALIVCLHGYGFTGEEYLERWRTRLGEGYLVACPTYPSGAWFTRHAEELVLETIREVRRQYHIDPDRIFLTGMSNGGIGAWLIGMHHASLFAGLAPMAGGLDDVLLPFLGNLRNTPVYIIHGAKDQVMPVRLSRSIVHELETLGYSHVYREHQREHPVAGGHYFPKEELPDLLAWFNSRRREPLPARLTVVRDAGHFQSFAWLRIDSTDPIAAFSQDLVDKRDERIQRREYAKVDAAIVGANRIEVTADRVQRYSLFLNDRLIDFSKPLTIVTNGRLSFSGAVSPSVETLLRQARLRQDPQQLFPVHLTIAVEKLTP</sequence>
<reference evidence="4" key="1">
    <citation type="submission" date="2015-10" db="EMBL/GenBank/DDBJ databases">
        <authorList>
            <person name="Luecker S."/>
            <person name="Luecker S."/>
        </authorList>
    </citation>
    <scope>NUCLEOTIDE SEQUENCE [LARGE SCALE GENOMIC DNA]</scope>
</reference>
<evidence type="ECO:0000256" key="1">
    <source>
        <dbReference type="ARBA" id="ARBA00022729"/>
    </source>
</evidence>
<keyword evidence="2" id="KW-0378">Hydrolase</keyword>
<gene>
    <name evidence="3" type="ORF">COMA2_120107</name>
</gene>
<dbReference type="GO" id="GO:0016787">
    <property type="term" value="F:hydrolase activity"/>
    <property type="evidence" value="ECO:0007669"/>
    <property type="project" value="UniProtKB-KW"/>
</dbReference>
<dbReference type="Gene3D" id="3.40.50.1820">
    <property type="entry name" value="alpha/beta hydrolase"/>
    <property type="match status" value="1"/>
</dbReference>
<proteinExistence type="predicted"/>
<dbReference type="STRING" id="1742973.COMA2_120107"/>
<evidence type="ECO:0008006" key="5">
    <source>
        <dbReference type="Google" id="ProtNLM"/>
    </source>
</evidence>